<gene>
    <name evidence="2" type="ORF">HaLaN_03711</name>
</gene>
<name>A0A699Z045_HAELA</name>
<dbReference type="EMBL" id="BLLF01000179">
    <property type="protein sequence ID" value="GFH08702.1"/>
    <property type="molecule type" value="Genomic_DNA"/>
</dbReference>
<evidence type="ECO:0000313" key="2">
    <source>
        <dbReference type="EMBL" id="GFH08702.1"/>
    </source>
</evidence>
<feature type="region of interest" description="Disordered" evidence="1">
    <location>
        <begin position="100"/>
        <end position="136"/>
    </location>
</feature>
<feature type="non-terminal residue" evidence="2">
    <location>
        <position position="1"/>
    </location>
</feature>
<organism evidence="2 3">
    <name type="scientific">Haematococcus lacustris</name>
    <name type="common">Green alga</name>
    <name type="synonym">Haematococcus pluvialis</name>
    <dbReference type="NCBI Taxonomy" id="44745"/>
    <lineage>
        <taxon>Eukaryota</taxon>
        <taxon>Viridiplantae</taxon>
        <taxon>Chlorophyta</taxon>
        <taxon>core chlorophytes</taxon>
        <taxon>Chlorophyceae</taxon>
        <taxon>CS clade</taxon>
        <taxon>Chlamydomonadales</taxon>
        <taxon>Haematococcaceae</taxon>
        <taxon>Haematococcus</taxon>
    </lineage>
</organism>
<dbReference type="AlphaFoldDB" id="A0A699Z045"/>
<comment type="caution">
    <text evidence="2">The sequence shown here is derived from an EMBL/GenBank/DDBJ whole genome shotgun (WGS) entry which is preliminary data.</text>
</comment>
<evidence type="ECO:0000256" key="1">
    <source>
        <dbReference type="SAM" id="MobiDB-lite"/>
    </source>
</evidence>
<dbReference type="Proteomes" id="UP000485058">
    <property type="component" value="Unassembled WGS sequence"/>
</dbReference>
<evidence type="ECO:0000313" key="3">
    <source>
        <dbReference type="Proteomes" id="UP000485058"/>
    </source>
</evidence>
<reference evidence="2 3" key="1">
    <citation type="submission" date="2020-02" db="EMBL/GenBank/DDBJ databases">
        <title>Draft genome sequence of Haematococcus lacustris strain NIES-144.</title>
        <authorList>
            <person name="Morimoto D."/>
            <person name="Nakagawa S."/>
            <person name="Yoshida T."/>
            <person name="Sawayama S."/>
        </authorList>
    </citation>
    <scope>NUCLEOTIDE SEQUENCE [LARGE SCALE GENOMIC DNA]</scope>
    <source>
        <strain evidence="2 3">NIES-144</strain>
    </source>
</reference>
<keyword evidence="3" id="KW-1185">Reference proteome</keyword>
<sequence length="136" mass="13803">MLHSPAKVVIRTWRSLHTCGPALADTGISPRGRPGPEAQADTVQEVKDKAKSAAADPAGTLASLGSAVKDAAVWTAQFAKETVTTVAGLGGQVLGNTRDDVLKRGDTLGHPPADGATSKASRMGGQPAGELGKQPI</sequence>
<protein>
    <submittedName>
        <fullName evidence="2">Uncharacterized protein</fullName>
    </submittedName>
</protein>
<accession>A0A699Z045</accession>
<proteinExistence type="predicted"/>